<dbReference type="Proteomes" id="UP001560573">
    <property type="component" value="Unassembled WGS sequence"/>
</dbReference>
<reference evidence="3 4" key="1">
    <citation type="submission" date="2023-07" db="EMBL/GenBank/DDBJ databases">
        <authorList>
            <person name="Lian W.-H."/>
        </authorList>
    </citation>
    <scope>NUCLEOTIDE SEQUENCE [LARGE SCALE GENOMIC DNA]</scope>
    <source>
        <strain evidence="3 4">SYSU DXS3180</strain>
    </source>
</reference>
<organism evidence="3 4">
    <name type="scientific">Danxiaibacter flavus</name>
    <dbReference type="NCBI Taxonomy" id="3049108"/>
    <lineage>
        <taxon>Bacteria</taxon>
        <taxon>Pseudomonadati</taxon>
        <taxon>Bacteroidota</taxon>
        <taxon>Chitinophagia</taxon>
        <taxon>Chitinophagales</taxon>
        <taxon>Chitinophagaceae</taxon>
        <taxon>Danxiaibacter</taxon>
    </lineage>
</organism>
<feature type="transmembrane region" description="Helical" evidence="1">
    <location>
        <begin position="78"/>
        <end position="100"/>
    </location>
</feature>
<feature type="transmembrane region" description="Helical" evidence="1">
    <location>
        <begin position="151"/>
        <end position="168"/>
    </location>
</feature>
<dbReference type="InterPro" id="IPR025874">
    <property type="entry name" value="DZR"/>
</dbReference>
<sequence>MYCRNCGNEVSDKAIACPKCGVNPRTEKSFCPSCGSPTASNQVMCTKCNAALSTPAFSFDASALQKIDINAALKNKSILFAALALLGCFLPWFKLNAFVASQSFSCFGLSKMLDMTPDSILVPFLLYLIPLSLAAIIASQFIPQLAKYKRALLVGALILVIYAGIGLYKTANPSVPKAGNDAFGFGEAMAKEARSMMSVGFGFYVTLIGTIASFYFGRKE</sequence>
<keyword evidence="1" id="KW-1133">Transmembrane helix</keyword>
<feature type="transmembrane region" description="Helical" evidence="1">
    <location>
        <begin position="120"/>
        <end position="139"/>
    </location>
</feature>
<proteinExistence type="predicted"/>
<evidence type="ECO:0000256" key="1">
    <source>
        <dbReference type="SAM" id="Phobius"/>
    </source>
</evidence>
<keyword evidence="4" id="KW-1185">Reference proteome</keyword>
<dbReference type="Pfam" id="PF12773">
    <property type="entry name" value="DZR"/>
    <property type="match status" value="1"/>
</dbReference>
<comment type="caution">
    <text evidence="3">The sequence shown here is derived from an EMBL/GenBank/DDBJ whole genome shotgun (WGS) entry which is preliminary data.</text>
</comment>
<protein>
    <submittedName>
        <fullName evidence="3">Zinc ribbon domain-containing protein</fullName>
    </submittedName>
</protein>
<keyword evidence="1" id="KW-0472">Membrane</keyword>
<dbReference type="EMBL" id="JAULBC010000003">
    <property type="protein sequence ID" value="MEX6688179.1"/>
    <property type="molecule type" value="Genomic_DNA"/>
</dbReference>
<feature type="domain" description="DZANK-type" evidence="2">
    <location>
        <begin position="3"/>
        <end position="49"/>
    </location>
</feature>
<keyword evidence="1" id="KW-0812">Transmembrane</keyword>
<gene>
    <name evidence="3" type="ORF">QTN47_11770</name>
</gene>
<dbReference type="RefSeq" id="WP_369329587.1">
    <property type="nucleotide sequence ID" value="NZ_JAULBC010000003.1"/>
</dbReference>
<name>A0ABV3ZE75_9BACT</name>
<feature type="transmembrane region" description="Helical" evidence="1">
    <location>
        <begin position="196"/>
        <end position="216"/>
    </location>
</feature>
<evidence type="ECO:0000259" key="2">
    <source>
        <dbReference type="Pfam" id="PF12773"/>
    </source>
</evidence>
<evidence type="ECO:0000313" key="4">
    <source>
        <dbReference type="Proteomes" id="UP001560573"/>
    </source>
</evidence>
<evidence type="ECO:0000313" key="3">
    <source>
        <dbReference type="EMBL" id="MEX6688179.1"/>
    </source>
</evidence>
<accession>A0ABV3ZE75</accession>